<evidence type="ECO:0000256" key="2">
    <source>
        <dbReference type="ARBA" id="ARBA00022729"/>
    </source>
</evidence>
<evidence type="ECO:0000256" key="1">
    <source>
        <dbReference type="ARBA" id="ARBA00009743"/>
    </source>
</evidence>
<proteinExistence type="inferred from homology"/>
<keyword evidence="3 5" id="KW-0378">Hydrolase</keyword>
<dbReference type="SUPFAM" id="SSF51011">
    <property type="entry name" value="Glycosyl hydrolase domain"/>
    <property type="match status" value="1"/>
</dbReference>
<dbReference type="InterPro" id="IPR017853">
    <property type="entry name" value="GH"/>
</dbReference>
<evidence type="ECO:0000256" key="3">
    <source>
        <dbReference type="ARBA" id="ARBA00022801"/>
    </source>
</evidence>
<comment type="caution">
    <text evidence="7">The sequence shown here is derived from an EMBL/GenBank/DDBJ whole genome shotgun (WGS) entry which is preliminary data.</text>
</comment>
<dbReference type="InterPro" id="IPR013780">
    <property type="entry name" value="Glyco_hydro_b"/>
</dbReference>
<keyword evidence="4 5" id="KW-0326">Glycosidase</keyword>
<accession>A0ABQ1XKW1</accession>
<evidence type="ECO:0000256" key="4">
    <source>
        <dbReference type="ARBA" id="ARBA00023295"/>
    </source>
</evidence>
<organism evidence="7 8">
    <name type="scientific">Pseudarthrobacter polychromogenes</name>
    <dbReference type="NCBI Taxonomy" id="1676"/>
    <lineage>
        <taxon>Bacteria</taxon>
        <taxon>Bacillati</taxon>
        <taxon>Actinomycetota</taxon>
        <taxon>Actinomycetes</taxon>
        <taxon>Micrococcales</taxon>
        <taxon>Micrococcaceae</taxon>
        <taxon>Pseudarthrobacter</taxon>
    </lineage>
</organism>
<dbReference type="PRINTS" id="PR00740">
    <property type="entry name" value="GLHYDRLASE27"/>
</dbReference>
<dbReference type="SUPFAM" id="SSF51445">
    <property type="entry name" value="(Trans)glycosidases"/>
    <property type="match status" value="1"/>
</dbReference>
<feature type="domain" description="Alpha galactosidase C-terminal" evidence="6">
    <location>
        <begin position="318"/>
        <end position="398"/>
    </location>
</feature>
<evidence type="ECO:0000259" key="6">
    <source>
        <dbReference type="Pfam" id="PF17801"/>
    </source>
</evidence>
<dbReference type="PANTHER" id="PTHR11452">
    <property type="entry name" value="ALPHA-GALACTOSIDASE/ALPHA-N-ACETYLGALACTOSAMINIDASE"/>
    <property type="match status" value="1"/>
</dbReference>
<dbReference type="Gene3D" id="2.60.40.1180">
    <property type="entry name" value="Golgi alpha-mannosidase II"/>
    <property type="match status" value="1"/>
</dbReference>
<dbReference type="Gene3D" id="3.20.20.70">
    <property type="entry name" value="Aldolase class I"/>
    <property type="match status" value="1"/>
</dbReference>
<dbReference type="Pfam" id="PF16499">
    <property type="entry name" value="Melibiase_2"/>
    <property type="match status" value="1"/>
</dbReference>
<keyword evidence="2" id="KW-0732">Signal</keyword>
<evidence type="ECO:0000313" key="8">
    <source>
        <dbReference type="Proteomes" id="UP000596938"/>
    </source>
</evidence>
<dbReference type="Pfam" id="PF17801">
    <property type="entry name" value="Melibiase_C"/>
    <property type="match status" value="1"/>
</dbReference>
<dbReference type="EC" id="3.2.1.22" evidence="5"/>
<sequence length="403" mass="44055">MANASFMAGHLLPFGWDTVVVDIQWYEPAARAGGYNNGAELELDGYGRQLPATNRFPSAAGGLGFKPLADRIHGLGLNFGLHIMRGIPRQAVRDALPVEGTDATANQVADTSSVCAWNTDNYGLDHSHPGAQAYYDSQLRLFASWGVDFIKADDMLGPYFAGEIAAYRRAIDRSGRDMVLSLSPGRALSLAHLDHLRTNADMWRVSDDLWDSWEDVEAQFGRMARWAPHQGPGSWADADMLPVGRIALRAERGNARLTRLTPDEQRTMLSLWCIARSPLMLGCDLPSSPPETLGLLTNRDVLDVLTASRNNRELLRDGHLVLWAAESTTSEDRFVAVFNTGTAGVARTLPLADLGLPGPASWTAREAWSGTWAGLTELYGAPALAVDPPAHGVRFYRFSRNLD</sequence>
<dbReference type="Proteomes" id="UP000596938">
    <property type="component" value="Unassembled WGS sequence"/>
</dbReference>
<dbReference type="PANTHER" id="PTHR11452:SF42">
    <property type="entry name" value="ALPHA-GALACTOSIDASE"/>
    <property type="match status" value="1"/>
</dbReference>
<protein>
    <recommendedName>
        <fullName evidence="5">Alpha-galactosidase</fullName>
        <ecNumber evidence="5">3.2.1.22</ecNumber>
    </recommendedName>
    <alternativeName>
        <fullName evidence="5">Melibiase</fullName>
    </alternativeName>
</protein>
<dbReference type="InterPro" id="IPR041233">
    <property type="entry name" value="Melibiase_C"/>
</dbReference>
<dbReference type="InterPro" id="IPR002241">
    <property type="entry name" value="Glyco_hydro_27"/>
</dbReference>
<comment type="similarity">
    <text evidence="1 5">Belongs to the glycosyl hydrolase 27 family.</text>
</comment>
<evidence type="ECO:0000256" key="5">
    <source>
        <dbReference type="RuleBase" id="RU361168"/>
    </source>
</evidence>
<comment type="catalytic activity">
    <reaction evidence="5">
        <text>Hydrolysis of terminal, non-reducing alpha-D-galactose residues in alpha-D-galactosides, including galactose oligosaccharides, galactomannans and galactolipids.</text>
        <dbReference type="EC" id="3.2.1.22"/>
    </reaction>
</comment>
<dbReference type="EMBL" id="BMKU01000005">
    <property type="protein sequence ID" value="GGG96533.1"/>
    <property type="molecule type" value="Genomic_DNA"/>
</dbReference>
<keyword evidence="5" id="KW-1015">Disulfide bond</keyword>
<gene>
    <name evidence="7" type="ORF">GCM10011577_19650</name>
</gene>
<name>A0ABQ1XKW1_9MICC</name>
<keyword evidence="8" id="KW-1185">Reference proteome</keyword>
<dbReference type="CDD" id="cd14792">
    <property type="entry name" value="GH27"/>
    <property type="match status" value="1"/>
</dbReference>
<dbReference type="InterPro" id="IPR013785">
    <property type="entry name" value="Aldolase_TIM"/>
</dbReference>
<reference evidence="8" key="1">
    <citation type="journal article" date="2019" name="Int. J. Syst. Evol. Microbiol.">
        <title>The Global Catalogue of Microorganisms (GCM) 10K type strain sequencing project: providing services to taxonomists for standard genome sequencing and annotation.</title>
        <authorList>
            <consortium name="The Broad Institute Genomics Platform"/>
            <consortium name="The Broad Institute Genome Sequencing Center for Infectious Disease"/>
            <person name="Wu L."/>
            <person name="Ma J."/>
        </authorList>
    </citation>
    <scope>NUCLEOTIDE SEQUENCE [LARGE SCALE GENOMIC DNA]</scope>
    <source>
        <strain evidence="8">CGMCC 1.1927</strain>
    </source>
</reference>
<evidence type="ECO:0000313" key="7">
    <source>
        <dbReference type="EMBL" id="GGG96533.1"/>
    </source>
</evidence>